<dbReference type="VEuPathDB" id="FungiDB:BD410DRAFT_845327"/>
<keyword evidence="2" id="KW-1185">Reference proteome</keyword>
<proteinExistence type="predicted"/>
<dbReference type="AlphaFoldDB" id="A0A4Y7PJP5"/>
<gene>
    <name evidence="1" type="ORF">BD410DRAFT_845327</name>
</gene>
<accession>A0A4Y7PJP5</accession>
<dbReference type="Proteomes" id="UP000294933">
    <property type="component" value="Unassembled WGS sequence"/>
</dbReference>
<name>A0A4Y7PJP5_9AGAM</name>
<sequence>MHDGADFLDHFKKTLPDFLDNPITFYDDISISLRGRLLKAVRPSEYAEPMPALGTTVTIPYLTYLVDTIIEYHRGSELVSNFSWRCSDYILIVDVIPTALLCRYLDDPKAAAEGNIFTKYSNSSDDIEEFDDDELSELKPTKYSNSSDNIEEFDNMEMPELKSSFEIDEIENKIR</sequence>
<evidence type="ECO:0000313" key="1">
    <source>
        <dbReference type="EMBL" id="TDL15286.1"/>
    </source>
</evidence>
<dbReference type="EMBL" id="ML170282">
    <property type="protein sequence ID" value="TDL15286.1"/>
    <property type="molecule type" value="Genomic_DNA"/>
</dbReference>
<protein>
    <submittedName>
        <fullName evidence="1">Uncharacterized protein</fullName>
    </submittedName>
</protein>
<evidence type="ECO:0000313" key="2">
    <source>
        <dbReference type="Proteomes" id="UP000294933"/>
    </source>
</evidence>
<reference evidence="1 2" key="1">
    <citation type="submission" date="2018-06" db="EMBL/GenBank/DDBJ databases">
        <title>A transcriptomic atlas of mushroom development highlights an independent origin of complex multicellularity.</title>
        <authorList>
            <consortium name="DOE Joint Genome Institute"/>
            <person name="Krizsan K."/>
            <person name="Almasi E."/>
            <person name="Merenyi Z."/>
            <person name="Sahu N."/>
            <person name="Viragh M."/>
            <person name="Koszo T."/>
            <person name="Mondo S."/>
            <person name="Kiss B."/>
            <person name="Balint B."/>
            <person name="Kues U."/>
            <person name="Barry K."/>
            <person name="Hegedus J.C."/>
            <person name="Henrissat B."/>
            <person name="Johnson J."/>
            <person name="Lipzen A."/>
            <person name="Ohm R."/>
            <person name="Nagy I."/>
            <person name="Pangilinan J."/>
            <person name="Yan J."/>
            <person name="Xiong Y."/>
            <person name="Grigoriev I.V."/>
            <person name="Hibbett D.S."/>
            <person name="Nagy L.G."/>
        </authorList>
    </citation>
    <scope>NUCLEOTIDE SEQUENCE [LARGE SCALE GENOMIC DNA]</scope>
    <source>
        <strain evidence="1 2">SZMC22713</strain>
    </source>
</reference>
<organism evidence="1 2">
    <name type="scientific">Rickenella mellea</name>
    <dbReference type="NCBI Taxonomy" id="50990"/>
    <lineage>
        <taxon>Eukaryota</taxon>
        <taxon>Fungi</taxon>
        <taxon>Dikarya</taxon>
        <taxon>Basidiomycota</taxon>
        <taxon>Agaricomycotina</taxon>
        <taxon>Agaricomycetes</taxon>
        <taxon>Hymenochaetales</taxon>
        <taxon>Rickenellaceae</taxon>
        <taxon>Rickenella</taxon>
    </lineage>
</organism>